<dbReference type="Gene3D" id="1.25.10.10">
    <property type="entry name" value="Leucine-rich Repeat Variant"/>
    <property type="match status" value="1"/>
</dbReference>
<reference evidence="3" key="2">
    <citation type="submission" date="2015-06" db="UniProtKB">
        <authorList>
            <consortium name="EnsemblMetazoa"/>
        </authorList>
    </citation>
    <scope>IDENTIFICATION</scope>
</reference>
<dbReference type="Proteomes" id="UP000015102">
    <property type="component" value="Unassembled WGS sequence"/>
</dbReference>
<reference evidence="4" key="1">
    <citation type="submission" date="2013-02" db="EMBL/GenBank/DDBJ databases">
        <authorList>
            <person name="Hughes D."/>
        </authorList>
    </citation>
    <scope>NUCLEOTIDE SEQUENCE</scope>
    <source>
        <strain>Durham</strain>
        <strain evidence="4">NC isolate 2 -- Noor lab</strain>
    </source>
</reference>
<dbReference type="SUPFAM" id="SSF48371">
    <property type="entry name" value="ARM repeat"/>
    <property type="match status" value="1"/>
</dbReference>
<dbReference type="GO" id="GO:0005737">
    <property type="term" value="C:cytoplasm"/>
    <property type="evidence" value="ECO:0007669"/>
    <property type="project" value="UniProtKB-SubCell"/>
</dbReference>
<accession>T1H3A5</accession>
<dbReference type="HOGENOM" id="CLU_864742_0_0_1"/>
<dbReference type="PANTHER" id="PTHR45994:SF1">
    <property type="entry name" value="FI21225P1"/>
    <property type="match status" value="1"/>
</dbReference>
<dbReference type="InterPro" id="IPR016024">
    <property type="entry name" value="ARM-type_fold"/>
</dbReference>
<dbReference type="EMBL" id="CAQQ02374555">
    <property type="status" value="NOT_ANNOTATED_CDS"/>
    <property type="molecule type" value="Genomic_DNA"/>
</dbReference>
<evidence type="ECO:0000313" key="3">
    <source>
        <dbReference type="EnsemblMetazoa" id="MESCA010725-PA"/>
    </source>
</evidence>
<dbReference type="AlphaFoldDB" id="T1H3A5"/>
<dbReference type="STRING" id="36166.T1H3A5"/>
<dbReference type="PANTHER" id="PTHR45994">
    <property type="entry name" value="FI21225P1"/>
    <property type="match status" value="1"/>
</dbReference>
<sequence>MCSLQELRGKVVQDGGAKALLPLTSQGTEKGKRQASQALARIGITINPEVAFPGQRNFEVIRPLLNLLHQDCSALENFEALMALTNLAAMNESTRKRILTDQGLSKIEYYLMEDHVYLNRAAAQCICNMVTSDEVVGLYEKENDRVKFLALLCQEEDEDTAKASAGALAMLTTVSKKCCEKIFEANAWLDILHTLIANPSAEVQHRGMVIILNMIKSGEQVAQRIFETDIMELIMGLSKLPDDSRSKARELAVHCLKAAEKYNIIEKNDDDENRFEEISS</sequence>
<protein>
    <recommendedName>
        <fullName evidence="5">UNC-45/Cro1/She4 central domain-containing protein</fullName>
    </recommendedName>
</protein>
<evidence type="ECO:0000256" key="2">
    <source>
        <dbReference type="ARBA" id="ARBA00022490"/>
    </source>
</evidence>
<evidence type="ECO:0000313" key="4">
    <source>
        <dbReference type="Proteomes" id="UP000015102"/>
    </source>
</evidence>
<organism evidence="3 4">
    <name type="scientific">Megaselia scalaris</name>
    <name type="common">Humpbacked fly</name>
    <name type="synonym">Phora scalaris</name>
    <dbReference type="NCBI Taxonomy" id="36166"/>
    <lineage>
        <taxon>Eukaryota</taxon>
        <taxon>Metazoa</taxon>
        <taxon>Ecdysozoa</taxon>
        <taxon>Arthropoda</taxon>
        <taxon>Hexapoda</taxon>
        <taxon>Insecta</taxon>
        <taxon>Pterygota</taxon>
        <taxon>Neoptera</taxon>
        <taxon>Endopterygota</taxon>
        <taxon>Diptera</taxon>
        <taxon>Brachycera</taxon>
        <taxon>Muscomorpha</taxon>
        <taxon>Platypezoidea</taxon>
        <taxon>Phoridae</taxon>
        <taxon>Megaseliini</taxon>
        <taxon>Megaselia</taxon>
    </lineage>
</organism>
<keyword evidence="4" id="KW-1185">Reference proteome</keyword>
<dbReference type="InterPro" id="IPR011989">
    <property type="entry name" value="ARM-like"/>
</dbReference>
<dbReference type="GO" id="GO:0051879">
    <property type="term" value="F:Hsp90 protein binding"/>
    <property type="evidence" value="ECO:0007669"/>
    <property type="project" value="TreeGrafter"/>
</dbReference>
<keyword evidence="2" id="KW-0963">Cytoplasm</keyword>
<evidence type="ECO:0000256" key="1">
    <source>
        <dbReference type="ARBA" id="ARBA00004496"/>
    </source>
</evidence>
<dbReference type="EnsemblMetazoa" id="MESCA010725-RA">
    <property type="protein sequence ID" value="MESCA010725-PA"/>
    <property type="gene ID" value="MESCA010725"/>
</dbReference>
<comment type="subcellular location">
    <subcellularLocation>
        <location evidence="1">Cytoplasm</location>
    </subcellularLocation>
</comment>
<dbReference type="OMA" id="DIMELIM"/>
<proteinExistence type="predicted"/>
<name>T1H3A5_MEGSC</name>
<evidence type="ECO:0008006" key="5">
    <source>
        <dbReference type="Google" id="ProtNLM"/>
    </source>
</evidence>